<name>A0AAQ3S6B9_VIGMU</name>
<proteinExistence type="predicted"/>
<keyword evidence="2" id="KW-1185">Reference proteome</keyword>
<gene>
    <name evidence="1" type="ORF">V8G54_010296</name>
</gene>
<dbReference type="Proteomes" id="UP001374535">
    <property type="component" value="Chromosome 3"/>
</dbReference>
<dbReference type="EMBL" id="CP144698">
    <property type="protein sequence ID" value="WVZ17314.1"/>
    <property type="molecule type" value="Genomic_DNA"/>
</dbReference>
<organism evidence="1 2">
    <name type="scientific">Vigna mungo</name>
    <name type="common">Black gram</name>
    <name type="synonym">Phaseolus mungo</name>
    <dbReference type="NCBI Taxonomy" id="3915"/>
    <lineage>
        <taxon>Eukaryota</taxon>
        <taxon>Viridiplantae</taxon>
        <taxon>Streptophyta</taxon>
        <taxon>Embryophyta</taxon>
        <taxon>Tracheophyta</taxon>
        <taxon>Spermatophyta</taxon>
        <taxon>Magnoliopsida</taxon>
        <taxon>eudicotyledons</taxon>
        <taxon>Gunneridae</taxon>
        <taxon>Pentapetalae</taxon>
        <taxon>rosids</taxon>
        <taxon>fabids</taxon>
        <taxon>Fabales</taxon>
        <taxon>Fabaceae</taxon>
        <taxon>Papilionoideae</taxon>
        <taxon>50 kb inversion clade</taxon>
        <taxon>NPAAA clade</taxon>
        <taxon>indigoferoid/millettioid clade</taxon>
        <taxon>Phaseoleae</taxon>
        <taxon>Vigna</taxon>
    </lineage>
</organism>
<evidence type="ECO:0000313" key="2">
    <source>
        <dbReference type="Proteomes" id="UP001374535"/>
    </source>
</evidence>
<dbReference type="AlphaFoldDB" id="A0AAQ3S6B9"/>
<accession>A0AAQ3S6B9</accession>
<sequence>MTIKDKWVEEFNKPWMPSHQLFVEDSTIFLIVQKTLTPAQRHLAVDIWTESEHLQETICILQKIFELVFLQWNLSIECPWLPARQHSIPDYLHILLPPQDLQ</sequence>
<evidence type="ECO:0000313" key="1">
    <source>
        <dbReference type="EMBL" id="WVZ17314.1"/>
    </source>
</evidence>
<reference evidence="1 2" key="1">
    <citation type="journal article" date="2023" name="Life. Sci Alliance">
        <title>Evolutionary insights into 3D genome organization and epigenetic landscape of Vigna mungo.</title>
        <authorList>
            <person name="Junaid A."/>
            <person name="Singh B."/>
            <person name="Bhatia S."/>
        </authorList>
    </citation>
    <scope>NUCLEOTIDE SEQUENCE [LARGE SCALE GENOMIC DNA]</scope>
    <source>
        <strain evidence="1">Urdbean</strain>
    </source>
</reference>
<protein>
    <submittedName>
        <fullName evidence="1">Uncharacterized protein</fullName>
    </submittedName>
</protein>